<organism evidence="3 4">
    <name type="scientific">Pseudoclavibacter endophyticus</name>
    <dbReference type="NCBI Taxonomy" id="1778590"/>
    <lineage>
        <taxon>Bacteria</taxon>
        <taxon>Bacillati</taxon>
        <taxon>Actinomycetota</taxon>
        <taxon>Actinomycetes</taxon>
        <taxon>Micrococcales</taxon>
        <taxon>Microbacteriaceae</taxon>
        <taxon>Pseudoclavibacter</taxon>
    </lineage>
</organism>
<keyword evidence="4" id="KW-1185">Reference proteome</keyword>
<accession>A0A6H9WND3</accession>
<sequence length="153" mass="16349">MTYSPPGSRDPDEARTDAAIRDLKVRGHWPQASNPQPSAEHTRPPAHWPPVETATPHRTDRPSYPPASMTPPPRPRSTWRSIGSGALGLVGGVLLALIVQDVLATAFLRDGTIPLALGVVLGFLVPAFGALGVLTAILIDNRNAKRRSKTSGR</sequence>
<reference evidence="3 4" key="1">
    <citation type="submission" date="2019-09" db="EMBL/GenBank/DDBJ databases">
        <title>Phylogeny of genus Pseudoclavibacter and closely related genus.</title>
        <authorList>
            <person name="Li Y."/>
        </authorList>
    </citation>
    <scope>NUCLEOTIDE SEQUENCE [LARGE SCALE GENOMIC DNA]</scope>
    <source>
        <strain evidence="3 4">EGI 60007</strain>
    </source>
</reference>
<evidence type="ECO:0000313" key="4">
    <source>
        <dbReference type="Proteomes" id="UP000431744"/>
    </source>
</evidence>
<protein>
    <submittedName>
        <fullName evidence="3">Uncharacterized protein</fullName>
    </submittedName>
</protein>
<dbReference type="AlphaFoldDB" id="A0A6H9WND3"/>
<evidence type="ECO:0000313" key="3">
    <source>
        <dbReference type="EMBL" id="KAB1650376.1"/>
    </source>
</evidence>
<keyword evidence="2" id="KW-0812">Transmembrane</keyword>
<feature type="transmembrane region" description="Helical" evidence="2">
    <location>
        <begin position="86"/>
        <end position="107"/>
    </location>
</feature>
<feature type="compositionally biased region" description="Basic and acidic residues" evidence="1">
    <location>
        <begin position="9"/>
        <end position="25"/>
    </location>
</feature>
<keyword evidence="2" id="KW-0472">Membrane</keyword>
<dbReference type="EMBL" id="WBJY01000001">
    <property type="protein sequence ID" value="KAB1650376.1"/>
    <property type="molecule type" value="Genomic_DNA"/>
</dbReference>
<feature type="compositionally biased region" description="Pro residues" evidence="1">
    <location>
        <begin position="63"/>
        <end position="75"/>
    </location>
</feature>
<dbReference type="Proteomes" id="UP000431744">
    <property type="component" value="Unassembled WGS sequence"/>
</dbReference>
<feature type="region of interest" description="Disordered" evidence="1">
    <location>
        <begin position="1"/>
        <end position="78"/>
    </location>
</feature>
<evidence type="ECO:0000256" key="1">
    <source>
        <dbReference type="SAM" id="MobiDB-lite"/>
    </source>
</evidence>
<name>A0A6H9WND3_9MICO</name>
<feature type="transmembrane region" description="Helical" evidence="2">
    <location>
        <begin position="113"/>
        <end position="139"/>
    </location>
</feature>
<dbReference type="RefSeq" id="WP_158028961.1">
    <property type="nucleotide sequence ID" value="NZ_WBJY01000001.1"/>
</dbReference>
<keyword evidence="2" id="KW-1133">Transmembrane helix</keyword>
<evidence type="ECO:0000256" key="2">
    <source>
        <dbReference type="SAM" id="Phobius"/>
    </source>
</evidence>
<proteinExistence type="predicted"/>
<comment type="caution">
    <text evidence="3">The sequence shown here is derived from an EMBL/GenBank/DDBJ whole genome shotgun (WGS) entry which is preliminary data.</text>
</comment>
<gene>
    <name evidence="3" type="ORF">F8O04_09410</name>
</gene>